<accession>A0ACC1B8T2</accession>
<evidence type="ECO:0000313" key="1">
    <source>
        <dbReference type="EMBL" id="KAJ0095251.1"/>
    </source>
</evidence>
<protein>
    <submittedName>
        <fullName evidence="1">Uncharacterized protein</fullName>
    </submittedName>
</protein>
<name>A0ACC1B8T2_9ROSI</name>
<sequence>MNAEKRKRGDNGEQDGKSNRTKGNDVNGGLTVNDDEVDEFFAILKRIQVAVKYFEKSNGGRRKLTEKGWRPRFEAEDFDGDNGVNNNDNDENNGGKTEEAAEESSGFDLNSDPASTSDKH</sequence>
<gene>
    <name evidence="1" type="ORF">Patl1_16454</name>
</gene>
<dbReference type="Proteomes" id="UP001164250">
    <property type="component" value="Chromosome 6"/>
</dbReference>
<organism evidence="1 2">
    <name type="scientific">Pistacia atlantica</name>
    <dbReference type="NCBI Taxonomy" id="434234"/>
    <lineage>
        <taxon>Eukaryota</taxon>
        <taxon>Viridiplantae</taxon>
        <taxon>Streptophyta</taxon>
        <taxon>Embryophyta</taxon>
        <taxon>Tracheophyta</taxon>
        <taxon>Spermatophyta</taxon>
        <taxon>Magnoliopsida</taxon>
        <taxon>eudicotyledons</taxon>
        <taxon>Gunneridae</taxon>
        <taxon>Pentapetalae</taxon>
        <taxon>rosids</taxon>
        <taxon>malvids</taxon>
        <taxon>Sapindales</taxon>
        <taxon>Anacardiaceae</taxon>
        <taxon>Pistacia</taxon>
    </lineage>
</organism>
<proteinExistence type="predicted"/>
<dbReference type="EMBL" id="CM047902">
    <property type="protein sequence ID" value="KAJ0095251.1"/>
    <property type="molecule type" value="Genomic_DNA"/>
</dbReference>
<comment type="caution">
    <text evidence="1">The sequence shown here is derived from an EMBL/GenBank/DDBJ whole genome shotgun (WGS) entry which is preliminary data.</text>
</comment>
<evidence type="ECO:0000313" key="2">
    <source>
        <dbReference type="Proteomes" id="UP001164250"/>
    </source>
</evidence>
<reference evidence="2" key="1">
    <citation type="journal article" date="2023" name="G3 (Bethesda)">
        <title>Genome assembly and association tests identify interacting loci associated with vigor, precocity, and sex in interspecific pistachio rootstocks.</title>
        <authorList>
            <person name="Palmer W."/>
            <person name="Jacygrad E."/>
            <person name="Sagayaradj S."/>
            <person name="Cavanaugh K."/>
            <person name="Han R."/>
            <person name="Bertier L."/>
            <person name="Beede B."/>
            <person name="Kafkas S."/>
            <person name="Golino D."/>
            <person name="Preece J."/>
            <person name="Michelmore R."/>
        </authorList>
    </citation>
    <scope>NUCLEOTIDE SEQUENCE [LARGE SCALE GENOMIC DNA]</scope>
</reference>
<keyword evidence="2" id="KW-1185">Reference proteome</keyword>